<feature type="domain" description="Flagellar Assembly Protein A N-terminal region" evidence="1">
    <location>
        <begin position="15"/>
        <end position="179"/>
    </location>
</feature>
<dbReference type="RefSeq" id="WP_052698464.1">
    <property type="nucleotide sequence ID" value="NZ_FTLX01000001.1"/>
</dbReference>
<protein>
    <recommendedName>
        <fullName evidence="1">Flagellar Assembly Protein A N-terminal region domain-containing protein</fullName>
    </recommendedName>
</protein>
<dbReference type="Pfam" id="PF20250">
    <property type="entry name" value="FapA_N"/>
    <property type="match status" value="1"/>
</dbReference>
<dbReference type="PANTHER" id="PTHR38032">
    <property type="entry name" value="POLYMERASE-RELATED"/>
    <property type="match status" value="1"/>
</dbReference>
<evidence type="ECO:0000313" key="4">
    <source>
        <dbReference type="Proteomes" id="UP000186385"/>
    </source>
</evidence>
<proteinExistence type="predicted"/>
<accession>A0A1N6NBL2</accession>
<reference evidence="2" key="3">
    <citation type="submission" date="2017-03" db="EMBL/GenBank/DDBJ databases">
        <authorList>
            <person name="Dastager S.G."/>
            <person name="Neurgaonkar P.S."/>
            <person name="Dharne M.S."/>
        </authorList>
    </citation>
    <scope>NUCLEOTIDE SEQUENCE</scope>
    <source>
        <strain evidence="2">DSM 25145</strain>
    </source>
</reference>
<evidence type="ECO:0000313" key="3">
    <source>
        <dbReference type="EMBL" id="SIP89479.1"/>
    </source>
</evidence>
<evidence type="ECO:0000313" key="5">
    <source>
        <dbReference type="Proteomes" id="UP000215545"/>
    </source>
</evidence>
<reference evidence="3 4" key="1">
    <citation type="submission" date="2017-01" db="EMBL/GenBank/DDBJ databases">
        <authorList>
            <person name="Mah S.A."/>
            <person name="Swanson W.J."/>
            <person name="Moy G.W."/>
            <person name="Vacquier V.D."/>
        </authorList>
    </citation>
    <scope>NUCLEOTIDE SEQUENCE [LARGE SCALE GENOMIC DNA]</scope>
    <source>
        <strain evidence="3 4">NIO-1016</strain>
    </source>
</reference>
<dbReference type="SUPFAM" id="SSF63848">
    <property type="entry name" value="Cell-division inhibitor MinC, C-terminal domain"/>
    <property type="match status" value="1"/>
</dbReference>
<gene>
    <name evidence="2" type="ORF">B1B05_00465</name>
    <name evidence="3" type="ORF">SAMN05443094_10193</name>
</gene>
<dbReference type="InterPro" id="IPR046866">
    <property type="entry name" value="FapA_N"/>
</dbReference>
<dbReference type="STRING" id="1017273.SAMN05443094_10193"/>
<dbReference type="OrthoDB" id="1279at2"/>
<keyword evidence="5" id="KW-1185">Reference proteome</keyword>
<dbReference type="AlphaFoldDB" id="A0A1N6NBL2"/>
<evidence type="ECO:0000313" key="2">
    <source>
        <dbReference type="EMBL" id="OXS79995.1"/>
    </source>
</evidence>
<dbReference type="GO" id="GO:0000902">
    <property type="term" value="P:cell morphogenesis"/>
    <property type="evidence" value="ECO:0007669"/>
    <property type="project" value="InterPro"/>
</dbReference>
<name>A0A1N6NBL2_9BACI</name>
<dbReference type="Proteomes" id="UP000215545">
    <property type="component" value="Unassembled WGS sequence"/>
</dbReference>
<dbReference type="EMBL" id="MWSK01000001">
    <property type="protein sequence ID" value="OXS79995.1"/>
    <property type="molecule type" value="Genomic_DNA"/>
</dbReference>
<dbReference type="InterPro" id="IPR036145">
    <property type="entry name" value="MinC_C_sf"/>
</dbReference>
<dbReference type="InterPro" id="IPR046865">
    <property type="entry name" value="FapA_b_solenoid"/>
</dbReference>
<dbReference type="PANTHER" id="PTHR38032:SF1">
    <property type="entry name" value="RNA-BINDING PROTEIN KHPB N-TERMINAL DOMAIN-CONTAINING PROTEIN"/>
    <property type="match status" value="1"/>
</dbReference>
<dbReference type="Proteomes" id="UP000186385">
    <property type="component" value="Unassembled WGS sequence"/>
</dbReference>
<reference evidence="5" key="2">
    <citation type="submission" date="2017-03" db="EMBL/GenBank/DDBJ databases">
        <title>Bacillus sp. V-88(T) DSM27956, whole genome shotgun sequencing project.</title>
        <authorList>
            <person name="Dastager S.G."/>
            <person name="Neurgaonkar P.S."/>
            <person name="Dharne M.S."/>
        </authorList>
    </citation>
    <scope>NUCLEOTIDE SEQUENCE [LARGE SCALE GENOMIC DNA]</scope>
    <source>
        <strain evidence="5">DSM 25145</strain>
    </source>
</reference>
<dbReference type="InterPro" id="IPR005646">
    <property type="entry name" value="FapA"/>
</dbReference>
<dbReference type="Pfam" id="PF03961">
    <property type="entry name" value="FapA"/>
    <property type="match status" value="1"/>
</dbReference>
<dbReference type="EMBL" id="FTLX01000001">
    <property type="protein sequence ID" value="SIP89479.1"/>
    <property type="molecule type" value="Genomic_DNA"/>
</dbReference>
<organism evidence="3 4">
    <name type="scientific">Domibacillus enclensis</name>
    <dbReference type="NCBI Taxonomy" id="1017273"/>
    <lineage>
        <taxon>Bacteria</taxon>
        <taxon>Bacillati</taxon>
        <taxon>Bacillota</taxon>
        <taxon>Bacilli</taxon>
        <taxon>Bacillales</taxon>
        <taxon>Bacillaceae</taxon>
        <taxon>Domibacillus</taxon>
    </lineage>
</organism>
<sequence>MEQMENAVQNENCIIDLSADCMSVEMSYQPGGRSLTGADVEQMLENINVIFGIDQNAIEEGLCSQEDVTIQIAKGQEPKPGKNGSLTFFVDYTAGLIPPKIDWSGAADYREIQVIPEIKEGTLIARKNSPLPGIEGRTVTGKAIAVAPVKEAVVQCGTGVYEKGNQYFASFSGRLSVEKRGHQYVLDVSKRFIHPGNVDLSSGNVRFQGDIEVQGSVENTMRVEAAGDIDVLGQLTGAIIIAGRSASVGQNVFSSTISSGKVVESTKALTDNLSGCLPSIIEFSQKLDSLLSELKNRGQAVDEYAAAQTLMEKTCPELPAAIKRFAYETSKTGQSVRKEWSDLANKLYRLFIMKSSFGMQKELLKEAVDQAALLHSFYQAEEEDGDLFVSIPYAVNSQIVSNKHIYITGQGIFNSTIKAGGHVEVSGCVKGGSVQAKTMIKVKEAGSESGVKTTFCIDEEGRVEFLKVYPEVTVQFGQKQYTFFREEGPVCLFVNENGSIQKEAGLST</sequence>
<evidence type="ECO:0000259" key="1">
    <source>
        <dbReference type="Pfam" id="PF20250"/>
    </source>
</evidence>